<dbReference type="InterPro" id="IPR006140">
    <property type="entry name" value="D-isomer_DH_NAD-bd"/>
</dbReference>
<dbReference type="PROSITE" id="PS00671">
    <property type="entry name" value="D_2_HYDROXYACID_DH_3"/>
    <property type="match status" value="1"/>
</dbReference>
<reference evidence="7" key="1">
    <citation type="journal article" date="2021" name="PeerJ">
        <title>Extensive microbial diversity within the chicken gut microbiome revealed by metagenomics and culture.</title>
        <authorList>
            <person name="Gilroy R."/>
            <person name="Ravi A."/>
            <person name="Getino M."/>
            <person name="Pursley I."/>
            <person name="Horton D.L."/>
            <person name="Alikhan N.F."/>
            <person name="Baker D."/>
            <person name="Gharbi K."/>
            <person name="Hall N."/>
            <person name="Watson M."/>
            <person name="Adriaenssens E.M."/>
            <person name="Foster-Nyarko E."/>
            <person name="Jarju S."/>
            <person name="Secka A."/>
            <person name="Antonio M."/>
            <person name="Oren A."/>
            <person name="Chaudhuri R.R."/>
            <person name="La Ragione R."/>
            <person name="Hildebrand F."/>
            <person name="Pallen M.J."/>
        </authorList>
    </citation>
    <scope>NUCLEOTIDE SEQUENCE</scope>
    <source>
        <strain evidence="7">ChiHecec2B26-7398</strain>
    </source>
</reference>
<dbReference type="InterPro" id="IPR006139">
    <property type="entry name" value="D-isomer_2_OHA_DH_cat_dom"/>
</dbReference>
<comment type="similarity">
    <text evidence="1 4">Belongs to the D-isomer specific 2-hydroxyacid dehydrogenase family.</text>
</comment>
<evidence type="ECO:0000259" key="6">
    <source>
        <dbReference type="Pfam" id="PF02826"/>
    </source>
</evidence>
<dbReference type="PANTHER" id="PTHR43026">
    <property type="entry name" value="2-HYDROXYACID DEHYDROGENASE HOMOLOG 1-RELATED"/>
    <property type="match status" value="1"/>
</dbReference>
<name>A0A9D1Y1X8_9FIRM</name>
<keyword evidence="2 4" id="KW-0560">Oxidoreductase</keyword>
<feature type="domain" description="D-isomer specific 2-hydroxyacid dehydrogenase NAD-binding" evidence="6">
    <location>
        <begin position="109"/>
        <end position="295"/>
    </location>
</feature>
<dbReference type="CDD" id="cd12185">
    <property type="entry name" value="HGDH_LDH_like"/>
    <property type="match status" value="1"/>
</dbReference>
<dbReference type="Proteomes" id="UP000886751">
    <property type="component" value="Unassembled WGS sequence"/>
</dbReference>
<evidence type="ECO:0000256" key="3">
    <source>
        <dbReference type="ARBA" id="ARBA00023027"/>
    </source>
</evidence>
<dbReference type="Pfam" id="PF02826">
    <property type="entry name" value="2-Hacid_dh_C"/>
    <property type="match status" value="1"/>
</dbReference>
<dbReference type="GO" id="GO:0051287">
    <property type="term" value="F:NAD binding"/>
    <property type="evidence" value="ECO:0007669"/>
    <property type="project" value="InterPro"/>
</dbReference>
<evidence type="ECO:0000256" key="2">
    <source>
        <dbReference type="ARBA" id="ARBA00023002"/>
    </source>
</evidence>
<comment type="caution">
    <text evidence="7">The sequence shown here is derived from an EMBL/GenBank/DDBJ whole genome shotgun (WGS) entry which is preliminary data.</text>
</comment>
<dbReference type="InterPro" id="IPR029752">
    <property type="entry name" value="D-isomer_DH_CS1"/>
</dbReference>
<dbReference type="EMBL" id="DXEI01000128">
    <property type="protein sequence ID" value="HIX95504.1"/>
    <property type="molecule type" value="Genomic_DNA"/>
</dbReference>
<dbReference type="PANTHER" id="PTHR43026:SF1">
    <property type="entry name" value="2-HYDROXYACID DEHYDROGENASE HOMOLOG 1-RELATED"/>
    <property type="match status" value="1"/>
</dbReference>
<accession>A0A9D1Y1X8</accession>
<reference evidence="7" key="2">
    <citation type="submission" date="2021-04" db="EMBL/GenBank/DDBJ databases">
        <authorList>
            <person name="Gilroy R."/>
        </authorList>
    </citation>
    <scope>NUCLEOTIDE SEQUENCE</scope>
    <source>
        <strain evidence="7">ChiHecec2B26-7398</strain>
    </source>
</reference>
<dbReference type="Pfam" id="PF00389">
    <property type="entry name" value="2-Hacid_dh"/>
    <property type="match status" value="1"/>
</dbReference>
<dbReference type="PROSITE" id="PS00065">
    <property type="entry name" value="D_2_HYDROXYACID_DH_1"/>
    <property type="match status" value="1"/>
</dbReference>
<dbReference type="InterPro" id="IPR029753">
    <property type="entry name" value="D-isomer_DH_CS"/>
</dbReference>
<dbReference type="SUPFAM" id="SSF52283">
    <property type="entry name" value="Formate/glycerate dehydrogenase catalytic domain-like"/>
    <property type="match status" value="1"/>
</dbReference>
<dbReference type="AlphaFoldDB" id="A0A9D1Y1X8"/>
<dbReference type="GO" id="GO:0008720">
    <property type="term" value="F:D-lactate dehydrogenase (NAD+) activity"/>
    <property type="evidence" value="ECO:0007669"/>
    <property type="project" value="TreeGrafter"/>
</dbReference>
<organism evidence="7 8">
    <name type="scientific">Candidatus Gemmiger excrementipullorum</name>
    <dbReference type="NCBI Taxonomy" id="2838610"/>
    <lineage>
        <taxon>Bacteria</taxon>
        <taxon>Bacillati</taxon>
        <taxon>Bacillota</taxon>
        <taxon>Clostridia</taxon>
        <taxon>Eubacteriales</taxon>
        <taxon>Gemmiger</taxon>
    </lineage>
</organism>
<evidence type="ECO:0000313" key="7">
    <source>
        <dbReference type="EMBL" id="HIX95504.1"/>
    </source>
</evidence>
<gene>
    <name evidence="7" type="ORF">H9846_08620</name>
</gene>
<evidence type="ECO:0000256" key="4">
    <source>
        <dbReference type="RuleBase" id="RU003719"/>
    </source>
</evidence>
<proteinExistence type="inferred from homology"/>
<dbReference type="SUPFAM" id="SSF51735">
    <property type="entry name" value="NAD(P)-binding Rossmann-fold domains"/>
    <property type="match status" value="1"/>
</dbReference>
<evidence type="ECO:0000313" key="8">
    <source>
        <dbReference type="Proteomes" id="UP000886751"/>
    </source>
</evidence>
<dbReference type="InterPro" id="IPR036291">
    <property type="entry name" value="NAD(P)-bd_dom_sf"/>
</dbReference>
<evidence type="ECO:0000259" key="5">
    <source>
        <dbReference type="Pfam" id="PF00389"/>
    </source>
</evidence>
<dbReference type="InterPro" id="IPR058205">
    <property type="entry name" value="D-LDH-like"/>
</dbReference>
<evidence type="ECO:0000256" key="1">
    <source>
        <dbReference type="ARBA" id="ARBA00005854"/>
    </source>
</evidence>
<protein>
    <submittedName>
        <fullName evidence="7">Lactate dehydrogenase</fullName>
    </submittedName>
</protein>
<sequence length="328" mass="35820">MKIFFYALRPFDELPYCEPNRQKYGIDYAWTAETPNPGNLQLAEGCDAVSTNPCEVRPEYLEAFARMGVKYLPCRSIGYDHLPLDAAKRLGLRVSHSHYPPEGVANYAVMLMLMATRKMNQIMLRAAVQDYSLPGKMGRDLSGCTVGVVGTGKIGSTVIRHLSAFGCKLLAYDLYPNDAVRAWADYVPLAELYARSDVITLHLNATPENHHLIDAAAIAQMKDGVLLVNTARGTLIDPQALVEGLESGKIGGAGLDVVEDEAGLCYYDRRGEALANRELNLLRSFPNVIVSPHTAFYTDVNVASMVESAFEATAAFAAGRPCPCEVPL</sequence>
<dbReference type="Gene3D" id="3.40.50.720">
    <property type="entry name" value="NAD(P)-binding Rossmann-like Domain"/>
    <property type="match status" value="2"/>
</dbReference>
<keyword evidence="3" id="KW-0520">NAD</keyword>
<feature type="domain" description="D-isomer specific 2-hydroxyacid dehydrogenase catalytic" evidence="5">
    <location>
        <begin position="29"/>
        <end position="326"/>
    </location>
</feature>